<feature type="region of interest" description="Disordered" evidence="1">
    <location>
        <begin position="247"/>
        <end position="281"/>
    </location>
</feature>
<keyword evidence="3" id="KW-1185">Reference proteome</keyword>
<reference evidence="2" key="1">
    <citation type="submission" date="2023-03" db="EMBL/GenBank/DDBJ databases">
        <authorList>
            <person name="Steffen K."/>
            <person name="Cardenas P."/>
        </authorList>
    </citation>
    <scope>NUCLEOTIDE SEQUENCE</scope>
</reference>
<feature type="region of interest" description="Disordered" evidence="1">
    <location>
        <begin position="319"/>
        <end position="338"/>
    </location>
</feature>
<evidence type="ECO:0000313" key="3">
    <source>
        <dbReference type="Proteomes" id="UP001174909"/>
    </source>
</evidence>
<evidence type="ECO:0000256" key="1">
    <source>
        <dbReference type="SAM" id="MobiDB-lite"/>
    </source>
</evidence>
<sequence length="338" mass="37249">MRAPPTTYTHAHEFVFQLCESVLFTKIFCKRKMGQSGSSSAAVSEVPTPRKTVSRHVATFKKLYGELNRPEETGESANDDLFRTRFQEHFGGPCLELGHLLYQHMFGHVTTSVDMETFVTAASRLERVCTRGSREETGGLIFSIFAEGTDTLTEKALTGLICSSATLALVLGSELHHHQTGVPPDHTHISALIRSAWKMTESETHQLSLKEFNFWSSTHCPRLLDGLLHWITSSLLLINLEGEGQGADHHSLSSLPPTQAASSSHYYRLPTPHLTGSEDQSAEAETEIQVLIWSLSISLPLIYLGHRDDENMTTKACVTTHWEGPGPDSTPVPSTGSP</sequence>
<accession>A0AA35XJ15</accession>
<organism evidence="2 3">
    <name type="scientific">Geodia barretti</name>
    <name type="common">Barrett's horny sponge</name>
    <dbReference type="NCBI Taxonomy" id="519541"/>
    <lineage>
        <taxon>Eukaryota</taxon>
        <taxon>Metazoa</taxon>
        <taxon>Porifera</taxon>
        <taxon>Demospongiae</taxon>
        <taxon>Heteroscleromorpha</taxon>
        <taxon>Tetractinellida</taxon>
        <taxon>Astrophorina</taxon>
        <taxon>Geodiidae</taxon>
        <taxon>Geodia</taxon>
    </lineage>
</organism>
<dbReference type="AlphaFoldDB" id="A0AA35XJ15"/>
<dbReference type="EMBL" id="CASHTH010004087">
    <property type="protein sequence ID" value="CAI8053395.1"/>
    <property type="molecule type" value="Genomic_DNA"/>
</dbReference>
<proteinExistence type="predicted"/>
<gene>
    <name evidence="2" type="ORF">GBAR_LOCUS29200</name>
</gene>
<protein>
    <submittedName>
        <fullName evidence="2">Uncharacterized protein</fullName>
    </submittedName>
</protein>
<feature type="compositionally biased region" description="Polar residues" evidence="1">
    <location>
        <begin position="252"/>
        <end position="265"/>
    </location>
</feature>
<name>A0AA35XJ15_GEOBA</name>
<comment type="caution">
    <text evidence="2">The sequence shown here is derived from an EMBL/GenBank/DDBJ whole genome shotgun (WGS) entry which is preliminary data.</text>
</comment>
<dbReference type="Proteomes" id="UP001174909">
    <property type="component" value="Unassembled WGS sequence"/>
</dbReference>
<evidence type="ECO:0000313" key="2">
    <source>
        <dbReference type="EMBL" id="CAI8053395.1"/>
    </source>
</evidence>